<sequence length="300" mass="35939">MQIFFLIYNLCYLIFLKYRIQDQQLIKLEYYSIFLFDSLVFYQMYINVNIQQIQNYKMYTIENDKISYILCESTQVLSIIKPIKLQIALIYSQIDPTNIKYQDILNMEQAQLLKIKKEELTHTMKDFLNQLYDDLEQIQIYQKRINSVFTSEFSSNIENFRIEIAKSKQPKLNPQIMQLKQEILRLQIIIKQMHLDPNYKIEHKPQSYNSDNTTLFSQPQYLTFQPPNNIIPPKINVLPLKTLSPELELSKIQQLEAENQLLKSKNLILQEDKLNILAKLQNTERWAKKEVRDIFLKLNQ</sequence>
<protein>
    <submittedName>
        <fullName evidence="1">Uncharacterized protein</fullName>
    </submittedName>
</protein>
<keyword evidence="2" id="KW-1185">Reference proteome</keyword>
<dbReference type="KEGG" id="ssao:94298723"/>
<dbReference type="EMBL" id="AUWU02000005">
    <property type="protein sequence ID" value="KAH0572589.1"/>
    <property type="molecule type" value="Genomic_DNA"/>
</dbReference>
<proteinExistence type="predicted"/>
<evidence type="ECO:0000313" key="2">
    <source>
        <dbReference type="Proteomes" id="UP000018208"/>
    </source>
</evidence>
<gene>
    <name evidence="1" type="ORF">SS50377_24700</name>
</gene>
<evidence type="ECO:0000313" key="1">
    <source>
        <dbReference type="EMBL" id="KAH0572589.1"/>
    </source>
</evidence>
<comment type="caution">
    <text evidence="1">The sequence shown here is derived from an EMBL/GenBank/DDBJ whole genome shotgun (WGS) entry which is preliminary data.</text>
</comment>
<dbReference type="RefSeq" id="XP_067763362.1">
    <property type="nucleotide sequence ID" value="XM_067908541.1"/>
</dbReference>
<dbReference type="GeneID" id="94298723"/>
<name>A0A9P8LQY7_9EUKA</name>
<dbReference type="Proteomes" id="UP000018208">
    <property type="component" value="Unassembled WGS sequence"/>
</dbReference>
<dbReference type="AlphaFoldDB" id="A0A9P8LQY7"/>
<accession>A0A9P8LQY7</accession>
<organism evidence="1 2">
    <name type="scientific">Spironucleus salmonicida</name>
    <dbReference type="NCBI Taxonomy" id="348837"/>
    <lineage>
        <taxon>Eukaryota</taxon>
        <taxon>Metamonada</taxon>
        <taxon>Diplomonadida</taxon>
        <taxon>Hexamitidae</taxon>
        <taxon>Hexamitinae</taxon>
        <taxon>Spironucleus</taxon>
    </lineage>
</organism>
<reference evidence="1 2" key="1">
    <citation type="journal article" date="2014" name="PLoS Genet.">
        <title>The Genome of Spironucleus salmonicida Highlights a Fish Pathogen Adapted to Fluctuating Environments.</title>
        <authorList>
            <person name="Xu F."/>
            <person name="Jerlstrom-Hultqvist J."/>
            <person name="Einarsson E."/>
            <person name="Astvaldsson A."/>
            <person name="Svard S.G."/>
            <person name="Andersson J.O."/>
        </authorList>
    </citation>
    <scope>NUCLEOTIDE SEQUENCE [LARGE SCALE GENOMIC DNA]</scope>
    <source>
        <strain evidence="1 2">ATCC 50377</strain>
    </source>
</reference>